<evidence type="ECO:0000259" key="1">
    <source>
        <dbReference type="Pfam" id="PF03811"/>
    </source>
</evidence>
<gene>
    <name evidence="2" type="ORF">ACJDU8_16965</name>
</gene>
<name>A0ABW8SRG5_9CLOT</name>
<evidence type="ECO:0000313" key="3">
    <source>
        <dbReference type="Proteomes" id="UP001623660"/>
    </source>
</evidence>
<accession>A0ABW8SRG5</accession>
<keyword evidence="3" id="KW-1185">Reference proteome</keyword>
<feature type="domain" description="InsA N-terminal zinc ribbon" evidence="1">
    <location>
        <begin position="8"/>
        <end position="36"/>
    </location>
</feature>
<dbReference type="Pfam" id="PF03811">
    <property type="entry name" value="Zn_ribbon_InsA"/>
    <property type="match status" value="1"/>
</dbReference>
<evidence type="ECO:0000313" key="2">
    <source>
        <dbReference type="EMBL" id="MFL0197235.1"/>
    </source>
</evidence>
<comment type="caution">
    <text evidence="2">The sequence shown here is derived from an EMBL/GenBank/DDBJ whole genome shotgun (WGS) entry which is preliminary data.</text>
</comment>
<proteinExistence type="predicted"/>
<dbReference type="InterPro" id="IPR003220">
    <property type="entry name" value="InsA_N_dom_Znf"/>
</dbReference>
<dbReference type="Proteomes" id="UP001623660">
    <property type="component" value="Unassembled WGS sequence"/>
</dbReference>
<dbReference type="RefSeq" id="WP_406793352.1">
    <property type="nucleotide sequence ID" value="NZ_JBJHZX010000027.1"/>
</dbReference>
<protein>
    <submittedName>
        <fullName evidence="2">IS1 family transposase</fullName>
    </submittedName>
</protein>
<organism evidence="2 3">
    <name type="scientific">Candidatus Clostridium eludens</name>
    <dbReference type="NCBI Taxonomy" id="3381663"/>
    <lineage>
        <taxon>Bacteria</taxon>
        <taxon>Bacillati</taxon>
        <taxon>Bacillota</taxon>
        <taxon>Clostridia</taxon>
        <taxon>Eubacteriales</taxon>
        <taxon>Clostridiaceae</taxon>
        <taxon>Clostridium</taxon>
    </lineage>
</organism>
<reference evidence="2 3" key="1">
    <citation type="submission" date="2024-11" db="EMBL/GenBank/DDBJ databases">
        <authorList>
            <person name="Heng Y.C."/>
            <person name="Lim A.C.H."/>
            <person name="Lee J.K.Y."/>
            <person name="Kittelmann S."/>
        </authorList>
    </citation>
    <scope>NUCLEOTIDE SEQUENCE [LARGE SCALE GENOMIC DNA]</scope>
    <source>
        <strain evidence="2 3">WILCCON 0269</strain>
    </source>
</reference>
<dbReference type="EMBL" id="JBJHZX010000027">
    <property type="protein sequence ID" value="MFL0197235.1"/>
    <property type="molecule type" value="Genomic_DNA"/>
</dbReference>
<sequence>MIINIFENIICPRCFSNDVYKFGRDNYRFQKYQCKHYKRQFILEKSSKISKGYPRCPICHKST</sequence>